<organism evidence="1 2">
    <name type="scientific">Spartinivicinus poritis</name>
    <dbReference type="NCBI Taxonomy" id="2994640"/>
    <lineage>
        <taxon>Bacteria</taxon>
        <taxon>Pseudomonadati</taxon>
        <taxon>Pseudomonadota</taxon>
        <taxon>Gammaproteobacteria</taxon>
        <taxon>Oceanospirillales</taxon>
        <taxon>Zooshikellaceae</taxon>
        <taxon>Spartinivicinus</taxon>
    </lineage>
</organism>
<dbReference type="EMBL" id="JAPMOU010000003">
    <property type="protein sequence ID" value="MDE1461002.1"/>
    <property type="molecule type" value="Genomic_DNA"/>
</dbReference>
<dbReference type="Pfam" id="PF08988">
    <property type="entry name" value="T3SS_needle_E"/>
    <property type="match status" value="1"/>
</dbReference>
<comment type="caution">
    <text evidence="1">The sequence shown here is derived from an EMBL/GenBank/DDBJ whole genome shotgun (WGS) entry which is preliminary data.</text>
</comment>
<dbReference type="InterPro" id="IPR012671">
    <property type="entry name" value="T3SS_PscE/YscE"/>
</dbReference>
<evidence type="ECO:0000313" key="2">
    <source>
        <dbReference type="Proteomes" id="UP001528823"/>
    </source>
</evidence>
<sequence length="85" mass="9422">MQTELLLTDLEMQLTGPQGESLASLLLTKLAEEQQQVKAKIAMGLDPQAFHYQQHYLEALQAAEKVVANVRNASQPDLNEVINGF</sequence>
<dbReference type="Gene3D" id="1.20.5.420">
    <property type="entry name" value="Immunoglobulin FC, subunit C"/>
    <property type="match status" value="1"/>
</dbReference>
<gene>
    <name evidence="1" type="ORF">ORQ98_03355</name>
</gene>
<name>A0ABT5U3Q5_9GAMM</name>
<dbReference type="Proteomes" id="UP001528823">
    <property type="component" value="Unassembled WGS sequence"/>
</dbReference>
<accession>A0ABT5U3Q5</accession>
<protein>
    <recommendedName>
        <fullName evidence="3">EscE/YscE/SsaE family type III secretion system needle protein co-chaperone</fullName>
    </recommendedName>
</protein>
<proteinExistence type="predicted"/>
<reference evidence="1 2" key="1">
    <citation type="submission" date="2022-11" db="EMBL/GenBank/DDBJ databases">
        <title>Spartinivicinus poritis sp. nov., isolated from scleractinian coral Porites lutea.</title>
        <authorList>
            <person name="Zhang G."/>
            <person name="Cai L."/>
            <person name="Wei Q."/>
        </authorList>
    </citation>
    <scope>NUCLEOTIDE SEQUENCE [LARGE SCALE GENOMIC DNA]</scope>
    <source>
        <strain evidence="1 2">A2-2</strain>
    </source>
</reference>
<keyword evidence="2" id="KW-1185">Reference proteome</keyword>
<evidence type="ECO:0000313" key="1">
    <source>
        <dbReference type="EMBL" id="MDE1461002.1"/>
    </source>
</evidence>
<evidence type="ECO:0008006" key="3">
    <source>
        <dbReference type="Google" id="ProtNLM"/>
    </source>
</evidence>
<dbReference type="RefSeq" id="WP_274687371.1">
    <property type="nucleotide sequence ID" value="NZ_JAPMOU010000003.1"/>
</dbReference>